<evidence type="ECO:0000256" key="3">
    <source>
        <dbReference type="ARBA" id="ARBA00023163"/>
    </source>
</evidence>
<proteinExistence type="predicted"/>
<organism evidence="5 6">
    <name type="scientific">Acidiferrimicrobium australe</name>
    <dbReference type="NCBI Taxonomy" id="2664430"/>
    <lineage>
        <taxon>Bacteria</taxon>
        <taxon>Bacillati</taxon>
        <taxon>Actinomycetota</taxon>
        <taxon>Acidimicrobiia</taxon>
        <taxon>Acidimicrobiales</taxon>
        <taxon>Acidimicrobiaceae</taxon>
        <taxon>Acidiferrimicrobium</taxon>
    </lineage>
</organism>
<dbReference type="InterPro" id="IPR002577">
    <property type="entry name" value="HTH_HxlR"/>
</dbReference>
<dbReference type="PROSITE" id="PS51118">
    <property type="entry name" value="HTH_HXLR"/>
    <property type="match status" value="1"/>
</dbReference>
<dbReference type="Gene3D" id="1.10.10.10">
    <property type="entry name" value="Winged helix-like DNA-binding domain superfamily/Winged helix DNA-binding domain"/>
    <property type="match status" value="1"/>
</dbReference>
<dbReference type="InterPro" id="IPR036390">
    <property type="entry name" value="WH_DNA-bd_sf"/>
</dbReference>
<evidence type="ECO:0000259" key="4">
    <source>
        <dbReference type="PROSITE" id="PS51118"/>
    </source>
</evidence>
<keyword evidence="2" id="KW-0238">DNA-binding</keyword>
<comment type="caution">
    <text evidence="5">The sequence shown here is derived from an EMBL/GenBank/DDBJ whole genome shotgun (WGS) entry which is preliminary data.</text>
</comment>
<feature type="domain" description="HTH hxlR-type" evidence="4">
    <location>
        <begin position="1"/>
        <end position="83"/>
    </location>
</feature>
<gene>
    <name evidence="5" type="ORF">GHK86_03260</name>
</gene>
<evidence type="ECO:0000256" key="2">
    <source>
        <dbReference type="ARBA" id="ARBA00023125"/>
    </source>
</evidence>
<reference evidence="5 6" key="1">
    <citation type="submission" date="2019-11" db="EMBL/GenBank/DDBJ databases">
        <title>Acidiferrimicrobium australis gen. nov., sp. nov., an acidophilic and obligately heterotrophic, member of the Actinobacteria that catalyses dissimilatory oxido- reduction of iron isolated from metal-rich acidic water in Chile.</title>
        <authorList>
            <person name="Gonzalez D."/>
            <person name="Huber K."/>
            <person name="Hedrich S."/>
            <person name="Rojas-Villalobos C."/>
            <person name="Quatrini R."/>
            <person name="Dinamarca M.A."/>
            <person name="Schwarz A."/>
            <person name="Canales C."/>
            <person name="Nancucheo I."/>
        </authorList>
    </citation>
    <scope>NUCLEOTIDE SEQUENCE [LARGE SCALE GENOMIC DNA]</scope>
    <source>
        <strain evidence="5 6">USS-CCA1</strain>
    </source>
</reference>
<sequence>MILGTLSSSAGSFSELRRGLAPITDSVLSDRLNELVEAGLVSRCVSDGRPPGVRYALTDAGAAIVPVLDQLARWATDHLPPTPGDGC</sequence>
<evidence type="ECO:0000256" key="1">
    <source>
        <dbReference type="ARBA" id="ARBA00023015"/>
    </source>
</evidence>
<name>A0ABW9QQK2_9ACTN</name>
<accession>A0ABW9QQK2</accession>
<dbReference type="InterPro" id="IPR036388">
    <property type="entry name" value="WH-like_DNA-bd_sf"/>
</dbReference>
<protein>
    <submittedName>
        <fullName evidence="5">Transcriptional regulator</fullName>
    </submittedName>
</protein>
<keyword evidence="6" id="KW-1185">Reference proteome</keyword>
<dbReference type="PANTHER" id="PTHR33204">
    <property type="entry name" value="TRANSCRIPTIONAL REGULATOR, MARR FAMILY"/>
    <property type="match status" value="1"/>
</dbReference>
<keyword evidence="3" id="KW-0804">Transcription</keyword>
<dbReference type="PANTHER" id="PTHR33204:SF37">
    <property type="entry name" value="HTH-TYPE TRANSCRIPTIONAL REGULATOR YODB"/>
    <property type="match status" value="1"/>
</dbReference>
<dbReference type="Pfam" id="PF01638">
    <property type="entry name" value="HxlR"/>
    <property type="match status" value="1"/>
</dbReference>
<evidence type="ECO:0000313" key="5">
    <source>
        <dbReference type="EMBL" id="MST31746.1"/>
    </source>
</evidence>
<dbReference type="Proteomes" id="UP000437736">
    <property type="component" value="Unassembled WGS sequence"/>
</dbReference>
<dbReference type="EMBL" id="WJHE01000128">
    <property type="protein sequence ID" value="MST31746.1"/>
    <property type="molecule type" value="Genomic_DNA"/>
</dbReference>
<evidence type="ECO:0000313" key="6">
    <source>
        <dbReference type="Proteomes" id="UP000437736"/>
    </source>
</evidence>
<dbReference type="SUPFAM" id="SSF46785">
    <property type="entry name" value="Winged helix' DNA-binding domain"/>
    <property type="match status" value="1"/>
</dbReference>
<keyword evidence="1" id="KW-0805">Transcription regulation</keyword>